<reference evidence="2" key="1">
    <citation type="submission" date="2018-05" db="EMBL/GenBank/DDBJ databases">
        <title>Leptospira yasudae sp. nov. and Leptospira stimsonii sp. nov., two pathogenic species of the genus Leptospira isolated from environmental sources.</title>
        <authorList>
            <person name="Casanovas-Massana A."/>
            <person name="Hamond C."/>
            <person name="Santos L.A."/>
            <person name="Hacker K.P."/>
            <person name="Balassiano I."/>
            <person name="Medeiros M.A."/>
            <person name="Reis M.G."/>
            <person name="Ko A.I."/>
            <person name="Wunder E.A."/>
        </authorList>
    </citation>
    <scope>NUCLEOTIDE SEQUENCE [LARGE SCALE GENOMIC DNA]</scope>
    <source>
        <strain evidence="2">Yale</strain>
    </source>
</reference>
<accession>A0A396YR70</accession>
<evidence type="ECO:0000313" key="2">
    <source>
        <dbReference type="Proteomes" id="UP000265798"/>
    </source>
</evidence>
<gene>
    <name evidence="1" type="ORF">DLM75_19515</name>
</gene>
<dbReference type="EMBL" id="QHCT01000007">
    <property type="protein sequence ID" value="RHX85719.1"/>
    <property type="molecule type" value="Genomic_DNA"/>
</dbReference>
<dbReference type="Proteomes" id="UP000265798">
    <property type="component" value="Unassembled WGS sequence"/>
</dbReference>
<sequence length="65" mass="7520">MKPPIVVGTPRFLSSEISPFRKVGTHTFFRGFLRRIFLFRKVSAIAIEAEIPKELERKAQSRAFL</sequence>
<organism evidence="1 2">
    <name type="scientific">Leptospira stimsonii</name>
    <dbReference type="NCBI Taxonomy" id="2202203"/>
    <lineage>
        <taxon>Bacteria</taxon>
        <taxon>Pseudomonadati</taxon>
        <taxon>Spirochaetota</taxon>
        <taxon>Spirochaetia</taxon>
        <taxon>Leptospirales</taxon>
        <taxon>Leptospiraceae</taxon>
        <taxon>Leptospira</taxon>
    </lineage>
</organism>
<evidence type="ECO:0000313" key="1">
    <source>
        <dbReference type="EMBL" id="RHX85719.1"/>
    </source>
</evidence>
<comment type="caution">
    <text evidence="1">The sequence shown here is derived from an EMBL/GenBank/DDBJ whole genome shotgun (WGS) entry which is preliminary data.</text>
</comment>
<name>A0A396YR70_9LEPT</name>
<dbReference type="AlphaFoldDB" id="A0A396YR70"/>
<protein>
    <submittedName>
        <fullName evidence="1">Uncharacterized protein</fullName>
    </submittedName>
</protein>
<proteinExistence type="predicted"/>